<protein>
    <recommendedName>
        <fullName evidence="4">Sfi1 spindle body domain-containing protein</fullName>
    </recommendedName>
</protein>
<reference evidence="1" key="1">
    <citation type="submission" date="2022-10" db="EMBL/GenBank/DDBJ databases">
        <authorList>
            <person name="Chen Y."/>
            <person name="Dougan E. K."/>
            <person name="Chan C."/>
            <person name="Rhodes N."/>
            <person name="Thang M."/>
        </authorList>
    </citation>
    <scope>NUCLEOTIDE SEQUENCE</scope>
</reference>
<dbReference type="EMBL" id="CAMXCT030001761">
    <property type="protein sequence ID" value="CAL4780125.1"/>
    <property type="molecule type" value="Genomic_DNA"/>
</dbReference>
<dbReference type="EMBL" id="CAMXCT020001761">
    <property type="protein sequence ID" value="CAL1146188.1"/>
    <property type="molecule type" value="Genomic_DNA"/>
</dbReference>
<evidence type="ECO:0000313" key="2">
    <source>
        <dbReference type="EMBL" id="CAL1146188.1"/>
    </source>
</evidence>
<gene>
    <name evidence="1" type="ORF">C1SCF055_LOCUS19609</name>
</gene>
<accession>A0A9P1CLB0</accession>
<keyword evidence="3" id="KW-1185">Reference proteome</keyword>
<evidence type="ECO:0000313" key="3">
    <source>
        <dbReference type="Proteomes" id="UP001152797"/>
    </source>
</evidence>
<name>A0A9P1CLB0_9DINO</name>
<comment type="caution">
    <text evidence="1">The sequence shown here is derived from an EMBL/GenBank/DDBJ whole genome shotgun (WGS) entry which is preliminary data.</text>
</comment>
<evidence type="ECO:0008006" key="4">
    <source>
        <dbReference type="Google" id="ProtNLM"/>
    </source>
</evidence>
<dbReference type="Proteomes" id="UP001152797">
    <property type="component" value="Unassembled WGS sequence"/>
</dbReference>
<dbReference type="AlphaFoldDB" id="A0A9P1CLB0"/>
<evidence type="ECO:0000313" key="1">
    <source>
        <dbReference type="EMBL" id="CAI3992813.1"/>
    </source>
</evidence>
<sequence length="438" mass="52137">MLFLGWRVCACGSASRHRRQAVELQRRLQRQQFAAQLLKSWRQLTQAARRKREESASIVISQSLSVSMQSSWNAWIGLLDSCRECDEVAEQWCHAMVLDGCRAALNRWHQAASLFRSSQVLQQRRQLQHARCALRRWQDYIHEQQRMAALIDACNEKRSRFAQRRVIFELFQQARIKSYSRQLLSLAGEKAKHLLLGFLKTALQSWSTYAQQRRRLSQYVAAFRMRQAHFEVHRLLHRWRCRHQETCQRRKLQRLSDGCWQRVAKEAARLWLRAAHRIATRSQELHLASNAKFQEVLDEIQKRSFQAWEMHTKEQRSWRYRCRRASEELAIRRCGHALLYLRRAAALTRYGDQLRDVVACARSQRALRLWFGLSEVSRQQRYATVQTQKAFLSRLRLRCRQSKLSKAAVWYDCRRLEGLAFLSWQTLTQLREQKSQDL</sequence>
<dbReference type="EMBL" id="CAMXCT010001761">
    <property type="protein sequence ID" value="CAI3992813.1"/>
    <property type="molecule type" value="Genomic_DNA"/>
</dbReference>
<proteinExistence type="predicted"/>
<reference evidence="2" key="2">
    <citation type="submission" date="2024-04" db="EMBL/GenBank/DDBJ databases">
        <authorList>
            <person name="Chen Y."/>
            <person name="Shah S."/>
            <person name="Dougan E. K."/>
            <person name="Thang M."/>
            <person name="Chan C."/>
        </authorList>
    </citation>
    <scope>NUCLEOTIDE SEQUENCE [LARGE SCALE GENOMIC DNA]</scope>
</reference>
<organism evidence="1">
    <name type="scientific">Cladocopium goreaui</name>
    <dbReference type="NCBI Taxonomy" id="2562237"/>
    <lineage>
        <taxon>Eukaryota</taxon>
        <taxon>Sar</taxon>
        <taxon>Alveolata</taxon>
        <taxon>Dinophyceae</taxon>
        <taxon>Suessiales</taxon>
        <taxon>Symbiodiniaceae</taxon>
        <taxon>Cladocopium</taxon>
    </lineage>
</organism>